<proteinExistence type="predicted"/>
<dbReference type="EMBL" id="UINC01157532">
    <property type="protein sequence ID" value="SVD54576.1"/>
    <property type="molecule type" value="Genomic_DNA"/>
</dbReference>
<gene>
    <name evidence="1" type="ORF">METZ01_LOCUS407430</name>
</gene>
<organism evidence="1">
    <name type="scientific">marine metagenome</name>
    <dbReference type="NCBI Taxonomy" id="408172"/>
    <lineage>
        <taxon>unclassified sequences</taxon>
        <taxon>metagenomes</taxon>
        <taxon>ecological metagenomes</taxon>
    </lineage>
</organism>
<feature type="non-terminal residue" evidence="1">
    <location>
        <position position="55"/>
    </location>
</feature>
<sequence length="55" mass="6636">MLTFKNVVRYPILTIVIISLAWGQSFGKNKVQYRDFDWSYIQTHHFDIYFYGGEQ</sequence>
<reference evidence="1" key="1">
    <citation type="submission" date="2018-05" db="EMBL/GenBank/DDBJ databases">
        <authorList>
            <person name="Lanie J.A."/>
            <person name="Ng W.-L."/>
            <person name="Kazmierczak K.M."/>
            <person name="Andrzejewski T.M."/>
            <person name="Davidsen T.M."/>
            <person name="Wayne K.J."/>
            <person name="Tettelin H."/>
            <person name="Glass J.I."/>
            <person name="Rusch D."/>
            <person name="Podicherti R."/>
            <person name="Tsui H.-C.T."/>
            <person name="Winkler M.E."/>
        </authorList>
    </citation>
    <scope>NUCLEOTIDE SEQUENCE</scope>
</reference>
<evidence type="ECO:0000313" key="1">
    <source>
        <dbReference type="EMBL" id="SVD54576.1"/>
    </source>
</evidence>
<accession>A0A382W6V7</accession>
<name>A0A382W6V7_9ZZZZ</name>
<protein>
    <submittedName>
        <fullName evidence="1">Uncharacterized protein</fullName>
    </submittedName>
</protein>
<dbReference type="AlphaFoldDB" id="A0A382W6V7"/>